<protein>
    <submittedName>
        <fullName evidence="3">ABC-type nitrate/sulfonate/bicarbonate transport system permease component</fullName>
    </submittedName>
</protein>
<evidence type="ECO:0000313" key="3">
    <source>
        <dbReference type="EMBL" id="NRT17572.1"/>
    </source>
</evidence>
<sequence length="141" mass="15021">MRFHPFFALFALAAHAASAQVPLPVPRPDSLATVIPAQPAADTLAAIHKLFAKRRRQQTAGGLGIVAAAAVGIALAQATSPASEKNSNSLGLGLLAIPVLAIELFAFDSFNLKNERLETKDFKAHKSSKWLKGKLKHVFSQ</sequence>
<evidence type="ECO:0000256" key="2">
    <source>
        <dbReference type="SAM" id="SignalP"/>
    </source>
</evidence>
<accession>A0ABX2FKU9</accession>
<keyword evidence="1" id="KW-1133">Transmembrane helix</keyword>
<feature type="chain" id="PRO_5047151106" evidence="2">
    <location>
        <begin position="20"/>
        <end position="141"/>
    </location>
</feature>
<feature type="transmembrane region" description="Helical" evidence="1">
    <location>
        <begin position="59"/>
        <end position="78"/>
    </location>
</feature>
<feature type="signal peptide" evidence="2">
    <location>
        <begin position="1"/>
        <end position="19"/>
    </location>
</feature>
<keyword evidence="1" id="KW-0812">Transmembrane</keyword>
<evidence type="ECO:0000256" key="1">
    <source>
        <dbReference type="SAM" id="Phobius"/>
    </source>
</evidence>
<name>A0ABX2FKU9_9BACT</name>
<feature type="transmembrane region" description="Helical" evidence="1">
    <location>
        <begin position="90"/>
        <end position="107"/>
    </location>
</feature>
<organism evidence="3 4">
    <name type="scientific">Hymenobacter caeli</name>
    <dbReference type="NCBI Taxonomy" id="2735894"/>
    <lineage>
        <taxon>Bacteria</taxon>
        <taxon>Pseudomonadati</taxon>
        <taxon>Bacteroidota</taxon>
        <taxon>Cytophagia</taxon>
        <taxon>Cytophagales</taxon>
        <taxon>Hymenobacteraceae</taxon>
        <taxon>Hymenobacter</taxon>
    </lineage>
</organism>
<dbReference type="EMBL" id="JABSNP010000002">
    <property type="protein sequence ID" value="NRT17572.1"/>
    <property type="molecule type" value="Genomic_DNA"/>
</dbReference>
<keyword evidence="1" id="KW-0472">Membrane</keyword>
<keyword evidence="2" id="KW-0732">Signal</keyword>
<dbReference type="RefSeq" id="WP_173808358.1">
    <property type="nucleotide sequence ID" value="NZ_JABSNP010000002.1"/>
</dbReference>
<dbReference type="Proteomes" id="UP000779507">
    <property type="component" value="Unassembled WGS sequence"/>
</dbReference>
<proteinExistence type="predicted"/>
<comment type="caution">
    <text evidence="3">The sequence shown here is derived from an EMBL/GenBank/DDBJ whole genome shotgun (WGS) entry which is preliminary data.</text>
</comment>
<keyword evidence="4" id="KW-1185">Reference proteome</keyword>
<evidence type="ECO:0000313" key="4">
    <source>
        <dbReference type="Proteomes" id="UP000779507"/>
    </source>
</evidence>
<gene>
    <name evidence="3" type="ORF">HNP98_000379</name>
</gene>
<reference evidence="3 4" key="1">
    <citation type="submission" date="2020-05" db="EMBL/GenBank/DDBJ databases">
        <title>Genomic Encyclopedia of Type Strains, Phase IV (KMG-V): Genome sequencing to study the core and pangenomes of soil and plant-associated prokaryotes.</title>
        <authorList>
            <person name="Whitman W."/>
        </authorList>
    </citation>
    <scope>NUCLEOTIDE SEQUENCE [LARGE SCALE GENOMIC DNA]</scope>
    <source>
        <strain evidence="3 4">9A</strain>
    </source>
</reference>